<dbReference type="SMART" id="SM01126">
    <property type="entry name" value="DDE_Tnp_IS1595"/>
    <property type="match status" value="1"/>
</dbReference>
<dbReference type="STRING" id="41427.A0A182IWX9"/>
<dbReference type="InterPro" id="IPR024445">
    <property type="entry name" value="Tnp_ISXO2-like"/>
</dbReference>
<dbReference type="VEuPathDB" id="VectorBase:AATE007069"/>
<dbReference type="EMBL" id="AXCP01008347">
    <property type="status" value="NOT_ANNOTATED_CDS"/>
    <property type="molecule type" value="Genomic_DNA"/>
</dbReference>
<evidence type="ECO:0000313" key="2">
    <source>
        <dbReference type="EnsemblMetazoa" id="AATE007069-PA.1"/>
    </source>
</evidence>
<organism evidence="2">
    <name type="scientific">Anopheles atroparvus</name>
    <name type="common">European mosquito</name>
    <dbReference type="NCBI Taxonomy" id="41427"/>
    <lineage>
        <taxon>Eukaryota</taxon>
        <taxon>Metazoa</taxon>
        <taxon>Ecdysozoa</taxon>
        <taxon>Arthropoda</taxon>
        <taxon>Hexapoda</taxon>
        <taxon>Insecta</taxon>
        <taxon>Pterygota</taxon>
        <taxon>Neoptera</taxon>
        <taxon>Endopterygota</taxon>
        <taxon>Diptera</taxon>
        <taxon>Nematocera</taxon>
        <taxon>Culicoidea</taxon>
        <taxon>Culicidae</taxon>
        <taxon>Anophelinae</taxon>
        <taxon>Anopheles</taxon>
    </lineage>
</organism>
<evidence type="ECO:0000259" key="1">
    <source>
        <dbReference type="SMART" id="SM01126"/>
    </source>
</evidence>
<name>A0A182IWX9_ANOAO</name>
<dbReference type="PANTHER" id="PTHR47163:SF3">
    <property type="entry name" value="PROTEIN CBG18017"/>
    <property type="match status" value="1"/>
</dbReference>
<dbReference type="PANTHER" id="PTHR47163">
    <property type="entry name" value="DDE_TNP_IS1595 DOMAIN-CONTAINING PROTEIN"/>
    <property type="match status" value="1"/>
</dbReference>
<reference evidence="2" key="1">
    <citation type="submission" date="2022-08" db="UniProtKB">
        <authorList>
            <consortium name="EnsemblMetazoa"/>
        </authorList>
    </citation>
    <scope>IDENTIFICATION</scope>
    <source>
        <strain evidence="2">EBRO</strain>
    </source>
</reference>
<protein>
    <recommendedName>
        <fullName evidence="1">ISXO2-like transposase domain-containing protein</fullName>
    </recommendedName>
</protein>
<proteinExistence type="predicted"/>
<sequence length="156" mass="18168">MIGGLCTTGEIDETKITKRKSNVGRVNDSHKEWLVGGICRETKGIFLIRVERRDSDTLMSVITENVLVGTRLATDCWRGYSRLAQVRFTHGTGNHSSNFLNSNNALIHTLNVENLWRWLKEYLKQKSMNRVWKLNENLVEYVFRRKHPNAFEFINN</sequence>
<dbReference type="AlphaFoldDB" id="A0A182IWX9"/>
<dbReference type="InterPro" id="IPR053164">
    <property type="entry name" value="IS1016-like_transposase"/>
</dbReference>
<feature type="domain" description="ISXO2-like transposase" evidence="1">
    <location>
        <begin position="1"/>
        <end position="127"/>
    </location>
</feature>
<accession>A0A182IWX9</accession>
<dbReference type="Pfam" id="PF12762">
    <property type="entry name" value="DDE_Tnp_IS1595"/>
    <property type="match status" value="1"/>
</dbReference>
<dbReference type="EnsemblMetazoa" id="AATE007069-RA">
    <property type="protein sequence ID" value="AATE007069-PA.1"/>
    <property type="gene ID" value="AATE007069"/>
</dbReference>